<evidence type="ECO:0000256" key="8">
    <source>
        <dbReference type="ARBA" id="ARBA00022741"/>
    </source>
</evidence>
<dbReference type="NCBIfam" id="TIGR00878">
    <property type="entry name" value="purM"/>
    <property type="match status" value="1"/>
</dbReference>
<dbReference type="InterPro" id="IPR004733">
    <property type="entry name" value="PurM_cligase"/>
</dbReference>
<keyword evidence="9 15" id="KW-0658">Purine biosynthesis</keyword>
<comment type="caution">
    <text evidence="18">The sequence shown here is derived from an EMBL/GenBank/DDBJ whole genome shotgun (WGS) entry which is preliminary data.</text>
</comment>
<dbReference type="SUPFAM" id="SSF56042">
    <property type="entry name" value="PurM C-terminal domain-like"/>
    <property type="match status" value="1"/>
</dbReference>
<evidence type="ECO:0000313" key="19">
    <source>
        <dbReference type="Proteomes" id="UP001139103"/>
    </source>
</evidence>
<evidence type="ECO:0000256" key="4">
    <source>
        <dbReference type="ARBA" id="ARBA00013047"/>
    </source>
</evidence>
<dbReference type="HAMAP" id="MF_00741">
    <property type="entry name" value="AIRS"/>
    <property type="match status" value="1"/>
</dbReference>
<evidence type="ECO:0000256" key="11">
    <source>
        <dbReference type="ARBA" id="ARBA00031908"/>
    </source>
</evidence>
<dbReference type="Gene3D" id="3.30.1330.10">
    <property type="entry name" value="PurM-like, N-terminal domain"/>
    <property type="match status" value="1"/>
</dbReference>
<dbReference type="Gene3D" id="3.90.650.10">
    <property type="entry name" value="PurM-like C-terminal domain"/>
    <property type="match status" value="1"/>
</dbReference>
<dbReference type="InterPro" id="IPR016188">
    <property type="entry name" value="PurM-like_N"/>
</dbReference>
<evidence type="ECO:0000256" key="12">
    <source>
        <dbReference type="ARBA" id="ARBA00032931"/>
    </source>
</evidence>
<keyword evidence="19" id="KW-1185">Reference proteome</keyword>
<dbReference type="RefSeq" id="WP_230216914.1">
    <property type="nucleotide sequence ID" value="NZ_JAJKFT010000004.1"/>
</dbReference>
<comment type="subcellular location">
    <subcellularLocation>
        <location evidence="1 15">Cytoplasm</location>
    </subcellularLocation>
</comment>
<evidence type="ECO:0000256" key="6">
    <source>
        <dbReference type="ARBA" id="ARBA00022490"/>
    </source>
</evidence>
<sequence length="353" mass="38038">MAKATYKDAGVDLDIYAESMSRLPRLIHRTHSPRVMKLDGGFAGLFKLDFDNSLFARKYENPVLISCTDGVGTKLKIAEKTGIHKTVGVDLVAMCVNDAICCGAEPLFFLDYIAMGKDDPDLLEDLVEGITDGCLQGDCALVGGETAIMPDIYQVGDYDMAGFCVGVAERAHLIDGSHIAAGDKVIGIASSGVHSNGFSLVRKIVFDLAKLSVDQHVEELGETVGEALLRPTKIYVAPVRKVLNHYKVKNVVHGIAHITGGGLAENIERILPKNVDVKIDGKSWPRPAVFPWLQKLGEVEDAEMARVFNMGIGLTLIVSSYYANSVKSMVADCGFETFDIGEVVDGTGKVCVS</sequence>
<dbReference type="FunFam" id="3.30.1330.10:FF:000001">
    <property type="entry name" value="Phosphoribosylformylglycinamidine cyclo-ligase"/>
    <property type="match status" value="1"/>
</dbReference>
<organism evidence="18 19">
    <name type="scientific">Blastopirellula sediminis</name>
    <dbReference type="NCBI Taxonomy" id="2894196"/>
    <lineage>
        <taxon>Bacteria</taxon>
        <taxon>Pseudomonadati</taxon>
        <taxon>Planctomycetota</taxon>
        <taxon>Planctomycetia</taxon>
        <taxon>Pirellulales</taxon>
        <taxon>Pirellulaceae</taxon>
        <taxon>Blastopirellula</taxon>
    </lineage>
</organism>
<dbReference type="InterPro" id="IPR010918">
    <property type="entry name" value="PurM-like_C_dom"/>
</dbReference>
<keyword evidence="7 15" id="KW-0436">Ligase</keyword>
<comment type="similarity">
    <text evidence="3 15">Belongs to the AIR synthase family.</text>
</comment>
<dbReference type="GO" id="GO:0005524">
    <property type="term" value="F:ATP binding"/>
    <property type="evidence" value="ECO:0007669"/>
    <property type="project" value="UniProtKB-KW"/>
</dbReference>
<keyword evidence="8 15" id="KW-0547">Nucleotide-binding</keyword>
<dbReference type="GO" id="GO:0046084">
    <property type="term" value="P:adenine biosynthetic process"/>
    <property type="evidence" value="ECO:0007669"/>
    <property type="project" value="TreeGrafter"/>
</dbReference>
<keyword evidence="10 15" id="KW-0067">ATP-binding</keyword>
<dbReference type="SUPFAM" id="SSF55326">
    <property type="entry name" value="PurM N-terminal domain-like"/>
    <property type="match status" value="1"/>
</dbReference>
<evidence type="ECO:0000256" key="14">
    <source>
        <dbReference type="ARBA" id="ARBA00049057"/>
    </source>
</evidence>
<accession>A0A9X1MKQ1</accession>
<dbReference type="EMBL" id="JAJKFT010000004">
    <property type="protein sequence ID" value="MCC9628020.1"/>
    <property type="molecule type" value="Genomic_DNA"/>
</dbReference>
<evidence type="ECO:0000256" key="5">
    <source>
        <dbReference type="ARBA" id="ARBA00020367"/>
    </source>
</evidence>
<dbReference type="Pfam" id="PF02769">
    <property type="entry name" value="AIRS_C"/>
    <property type="match status" value="1"/>
</dbReference>
<evidence type="ECO:0000256" key="3">
    <source>
        <dbReference type="ARBA" id="ARBA00010280"/>
    </source>
</evidence>
<dbReference type="GO" id="GO:0004641">
    <property type="term" value="F:phosphoribosylformylglycinamidine cyclo-ligase activity"/>
    <property type="evidence" value="ECO:0007669"/>
    <property type="project" value="UniProtKB-UniRule"/>
</dbReference>
<dbReference type="AlphaFoldDB" id="A0A9X1MKQ1"/>
<reference evidence="18" key="1">
    <citation type="submission" date="2021-11" db="EMBL/GenBank/DDBJ databases">
        <title>Genome sequence.</title>
        <authorList>
            <person name="Sun Q."/>
        </authorList>
    </citation>
    <scope>NUCLEOTIDE SEQUENCE</scope>
    <source>
        <strain evidence="18">JC732</strain>
    </source>
</reference>
<evidence type="ECO:0000259" key="17">
    <source>
        <dbReference type="Pfam" id="PF02769"/>
    </source>
</evidence>
<dbReference type="GO" id="GO:0005829">
    <property type="term" value="C:cytosol"/>
    <property type="evidence" value="ECO:0007669"/>
    <property type="project" value="TreeGrafter"/>
</dbReference>
<dbReference type="PANTHER" id="PTHR10520:SF12">
    <property type="entry name" value="TRIFUNCTIONAL PURINE BIOSYNTHETIC PROTEIN ADENOSINE-3"/>
    <property type="match status" value="1"/>
</dbReference>
<dbReference type="Pfam" id="PF00586">
    <property type="entry name" value="AIRS"/>
    <property type="match status" value="1"/>
</dbReference>
<name>A0A9X1MKQ1_9BACT</name>
<evidence type="ECO:0000256" key="15">
    <source>
        <dbReference type="HAMAP-Rule" id="MF_00741"/>
    </source>
</evidence>
<evidence type="ECO:0000256" key="7">
    <source>
        <dbReference type="ARBA" id="ARBA00022598"/>
    </source>
</evidence>
<dbReference type="Proteomes" id="UP001139103">
    <property type="component" value="Unassembled WGS sequence"/>
</dbReference>
<protein>
    <recommendedName>
        <fullName evidence="5 15">Phosphoribosylformylglycinamidine cyclo-ligase</fullName>
        <ecNumber evidence="4 15">6.3.3.1</ecNumber>
    </recommendedName>
    <alternativeName>
        <fullName evidence="12 15">AIR synthase</fullName>
    </alternativeName>
    <alternativeName>
        <fullName evidence="13 15">AIRS</fullName>
    </alternativeName>
    <alternativeName>
        <fullName evidence="11 15">Phosphoribosyl-aminoimidazole synthetase</fullName>
    </alternativeName>
</protein>
<dbReference type="GO" id="GO:0004637">
    <property type="term" value="F:phosphoribosylamine-glycine ligase activity"/>
    <property type="evidence" value="ECO:0007669"/>
    <property type="project" value="TreeGrafter"/>
</dbReference>
<evidence type="ECO:0000259" key="16">
    <source>
        <dbReference type="Pfam" id="PF00586"/>
    </source>
</evidence>
<evidence type="ECO:0000256" key="2">
    <source>
        <dbReference type="ARBA" id="ARBA00004686"/>
    </source>
</evidence>
<proteinExistence type="inferred from homology"/>
<evidence type="ECO:0000313" key="18">
    <source>
        <dbReference type="EMBL" id="MCC9628020.1"/>
    </source>
</evidence>
<evidence type="ECO:0000256" key="9">
    <source>
        <dbReference type="ARBA" id="ARBA00022755"/>
    </source>
</evidence>
<feature type="domain" description="PurM-like C-terminal" evidence="17">
    <location>
        <begin position="181"/>
        <end position="348"/>
    </location>
</feature>
<dbReference type="InterPro" id="IPR036921">
    <property type="entry name" value="PurM-like_N_sf"/>
</dbReference>
<dbReference type="InterPro" id="IPR036676">
    <property type="entry name" value="PurM-like_C_sf"/>
</dbReference>
<evidence type="ECO:0000256" key="1">
    <source>
        <dbReference type="ARBA" id="ARBA00004496"/>
    </source>
</evidence>
<dbReference type="PANTHER" id="PTHR10520">
    <property type="entry name" value="TRIFUNCTIONAL PURINE BIOSYNTHETIC PROTEIN ADENOSINE-3-RELATED"/>
    <property type="match status" value="1"/>
</dbReference>
<evidence type="ECO:0000256" key="10">
    <source>
        <dbReference type="ARBA" id="ARBA00022840"/>
    </source>
</evidence>
<comment type="catalytic activity">
    <reaction evidence="14 15">
        <text>2-formamido-N(1)-(5-O-phospho-beta-D-ribosyl)acetamidine + ATP = 5-amino-1-(5-phospho-beta-D-ribosyl)imidazole + ADP + phosphate + H(+)</text>
        <dbReference type="Rhea" id="RHEA:23032"/>
        <dbReference type="ChEBI" id="CHEBI:15378"/>
        <dbReference type="ChEBI" id="CHEBI:30616"/>
        <dbReference type="ChEBI" id="CHEBI:43474"/>
        <dbReference type="ChEBI" id="CHEBI:137981"/>
        <dbReference type="ChEBI" id="CHEBI:147287"/>
        <dbReference type="ChEBI" id="CHEBI:456216"/>
        <dbReference type="EC" id="6.3.3.1"/>
    </reaction>
</comment>
<comment type="pathway">
    <text evidence="2 15">Purine metabolism; IMP biosynthesis via de novo pathway; 5-amino-1-(5-phospho-D-ribosyl)imidazole from N(2)-formyl-N(1)-(5-phospho-D-ribosyl)glycinamide: step 2/2.</text>
</comment>
<dbReference type="FunFam" id="3.90.650.10:FF:000011">
    <property type="entry name" value="Phosphoribosylformylglycinamidine cyclo-ligase"/>
    <property type="match status" value="1"/>
</dbReference>
<feature type="domain" description="PurM-like N-terminal" evidence="16">
    <location>
        <begin position="63"/>
        <end position="168"/>
    </location>
</feature>
<dbReference type="GO" id="GO:0006189">
    <property type="term" value="P:'de novo' IMP biosynthetic process"/>
    <property type="evidence" value="ECO:0007669"/>
    <property type="project" value="UniProtKB-UniRule"/>
</dbReference>
<gene>
    <name evidence="15 18" type="primary">purM</name>
    <name evidence="18" type="ORF">LOC68_06405</name>
</gene>
<dbReference type="EC" id="6.3.3.1" evidence="4 15"/>
<keyword evidence="6 15" id="KW-0963">Cytoplasm</keyword>
<evidence type="ECO:0000256" key="13">
    <source>
        <dbReference type="ARBA" id="ARBA00033093"/>
    </source>
</evidence>
<dbReference type="CDD" id="cd02196">
    <property type="entry name" value="PurM"/>
    <property type="match status" value="1"/>
</dbReference>